<dbReference type="WBParaSite" id="ES5_v2.g24218.t1">
    <property type="protein sequence ID" value="ES5_v2.g24218.t1"/>
    <property type="gene ID" value="ES5_v2.g24218"/>
</dbReference>
<reference evidence="2" key="1">
    <citation type="submission" date="2022-11" db="UniProtKB">
        <authorList>
            <consortium name="WormBaseParasite"/>
        </authorList>
    </citation>
    <scope>IDENTIFICATION</scope>
</reference>
<dbReference type="Proteomes" id="UP000887579">
    <property type="component" value="Unplaced"/>
</dbReference>
<name>A0AC34G3N6_9BILA</name>
<evidence type="ECO:0000313" key="2">
    <source>
        <dbReference type="WBParaSite" id="ES5_v2.g24218.t1"/>
    </source>
</evidence>
<evidence type="ECO:0000313" key="1">
    <source>
        <dbReference type="Proteomes" id="UP000887579"/>
    </source>
</evidence>
<protein>
    <submittedName>
        <fullName evidence="2">Uncharacterized protein</fullName>
    </submittedName>
</protein>
<sequence length="214" mass="24341">MVRKDKRTKEYLTLNEFISEEIEKRRQKKLRSSSNSSTLSLHIAAYENSIEDDKSEPTQLSKSTNATLGFEFLRQQDDQTSKPEIMQFRASQRLRNPNEENLNNNDQSNIVQQQINTTAQPPYRAASSNSISPIREAAGENADPDATLRSPQWNVSRIPFARSTPRGPAPYRNNYVSEETDWSFVRNRPPGPLNDQNDAHLSGNRPPGPLNDQN</sequence>
<accession>A0AC34G3N6</accession>
<proteinExistence type="predicted"/>
<organism evidence="1 2">
    <name type="scientific">Panagrolaimus sp. ES5</name>
    <dbReference type="NCBI Taxonomy" id="591445"/>
    <lineage>
        <taxon>Eukaryota</taxon>
        <taxon>Metazoa</taxon>
        <taxon>Ecdysozoa</taxon>
        <taxon>Nematoda</taxon>
        <taxon>Chromadorea</taxon>
        <taxon>Rhabditida</taxon>
        <taxon>Tylenchina</taxon>
        <taxon>Panagrolaimomorpha</taxon>
        <taxon>Panagrolaimoidea</taxon>
        <taxon>Panagrolaimidae</taxon>
        <taxon>Panagrolaimus</taxon>
    </lineage>
</organism>